<dbReference type="InterPro" id="IPR050109">
    <property type="entry name" value="HTH-type_TetR-like_transc_reg"/>
</dbReference>
<dbReference type="GO" id="GO:0003677">
    <property type="term" value="F:DNA binding"/>
    <property type="evidence" value="ECO:0007669"/>
    <property type="project" value="UniProtKB-UniRule"/>
</dbReference>
<evidence type="ECO:0000313" key="6">
    <source>
        <dbReference type="Proteomes" id="UP000007953"/>
    </source>
</evidence>
<dbReference type="InterPro" id="IPR001647">
    <property type="entry name" value="HTH_TetR"/>
</dbReference>
<keyword evidence="1 2" id="KW-0238">DNA-binding</keyword>
<dbReference type="SUPFAM" id="SSF46689">
    <property type="entry name" value="Homeodomain-like"/>
    <property type="match status" value="1"/>
</dbReference>
<evidence type="ECO:0000313" key="5">
    <source>
        <dbReference type="EMBL" id="AEG69659.1"/>
    </source>
</evidence>
<dbReference type="Pfam" id="PF17938">
    <property type="entry name" value="TetR_C_29"/>
    <property type="match status" value="1"/>
</dbReference>
<dbReference type="PANTHER" id="PTHR30328">
    <property type="entry name" value="TRANSCRIPTIONAL REPRESSOR"/>
    <property type="match status" value="1"/>
</dbReference>
<evidence type="ECO:0000256" key="3">
    <source>
        <dbReference type="SAM" id="MobiDB-lite"/>
    </source>
</evidence>
<gene>
    <name evidence="5" type="ordered locus">RSPO_c02363</name>
</gene>
<feature type="region of interest" description="Disordered" evidence="3">
    <location>
        <begin position="1"/>
        <end position="47"/>
    </location>
</feature>
<dbReference type="KEGG" id="rsn:RSPO_c02363"/>
<dbReference type="InterPro" id="IPR009057">
    <property type="entry name" value="Homeodomain-like_sf"/>
</dbReference>
<dbReference type="PROSITE" id="PS50977">
    <property type="entry name" value="HTH_TETR_2"/>
    <property type="match status" value="1"/>
</dbReference>
<dbReference type="AlphaFoldDB" id="F6G2H6"/>
<dbReference type="Pfam" id="PF00440">
    <property type="entry name" value="TetR_N"/>
    <property type="match status" value="1"/>
</dbReference>
<sequence length="247" mass="27815">MVSTDHRAMPSSPAVPFADADSPAEAVQGESAPGGTGTPRARRDPAGTRRRILAAATEEFSRGGFAGARVDAIARRAEINERMLYYYYGSKEKLFLAVLEHMYFRFKEAEERVQIEAADPREAVIQLARFVWDFYYENPEFVRLLNSENLHEARHLKTSPHLGQLVNPIIDVLRGVVERGQRAGLFRDDVDVSRLYLTISALGYYVLSNRYTISAVVGRDVASAEEHEAFAQLHIRMLLAYLQRPEG</sequence>
<dbReference type="Proteomes" id="UP000007953">
    <property type="component" value="Chromosome"/>
</dbReference>
<reference evidence="5 6" key="1">
    <citation type="journal article" date="2011" name="J. Bacteriol.">
        <title>Complete genome sequence of the plant pathogen Ralstonia solanacearum strain Po82.</title>
        <authorList>
            <person name="Xu J."/>
            <person name="Zheng H.J."/>
            <person name="Liu L."/>
            <person name="Pan Z.C."/>
            <person name="Prior P."/>
            <person name="Tang B."/>
            <person name="Xu J.S."/>
            <person name="Zhang H."/>
            <person name="Tian Q."/>
            <person name="Zhang L.Q."/>
            <person name="Feng J."/>
        </authorList>
    </citation>
    <scope>NUCLEOTIDE SEQUENCE [LARGE SCALE GENOMIC DNA]</scope>
    <source>
        <strain evidence="5 6">Po82</strain>
    </source>
</reference>
<dbReference type="PRINTS" id="PR00455">
    <property type="entry name" value="HTHTETR"/>
</dbReference>
<dbReference type="PATRIC" id="fig|1031711.3.peg.2306"/>
<name>F6G2H6_RALS8</name>
<evidence type="ECO:0000259" key="4">
    <source>
        <dbReference type="PROSITE" id="PS50977"/>
    </source>
</evidence>
<dbReference type="eggNOG" id="COG1309">
    <property type="taxonomic scope" value="Bacteria"/>
</dbReference>
<organism evidence="5 6">
    <name type="scientific">Ralstonia solanacearum (strain Po82)</name>
    <dbReference type="NCBI Taxonomy" id="1031711"/>
    <lineage>
        <taxon>Bacteria</taxon>
        <taxon>Pseudomonadati</taxon>
        <taxon>Pseudomonadota</taxon>
        <taxon>Betaproteobacteria</taxon>
        <taxon>Burkholderiales</taxon>
        <taxon>Burkholderiaceae</taxon>
        <taxon>Ralstonia</taxon>
        <taxon>Ralstonia solanacearum species complex</taxon>
    </lineage>
</organism>
<accession>F6G2H6</accession>
<evidence type="ECO:0000256" key="2">
    <source>
        <dbReference type="PROSITE-ProRule" id="PRU00335"/>
    </source>
</evidence>
<proteinExistence type="predicted"/>
<dbReference type="HOGENOM" id="CLU_069356_1_2_4"/>
<evidence type="ECO:0000256" key="1">
    <source>
        <dbReference type="ARBA" id="ARBA00023125"/>
    </source>
</evidence>
<dbReference type="InterPro" id="IPR041474">
    <property type="entry name" value="NicS_C"/>
</dbReference>
<dbReference type="SUPFAM" id="SSF48498">
    <property type="entry name" value="Tetracyclin repressor-like, C-terminal domain"/>
    <property type="match status" value="1"/>
</dbReference>
<protein>
    <recommendedName>
        <fullName evidence="4">HTH tetR-type domain-containing protein</fullName>
    </recommendedName>
</protein>
<dbReference type="InterPro" id="IPR036271">
    <property type="entry name" value="Tet_transcr_reg_TetR-rel_C_sf"/>
</dbReference>
<feature type="DNA-binding region" description="H-T-H motif" evidence="2">
    <location>
        <begin position="69"/>
        <end position="88"/>
    </location>
</feature>
<dbReference type="PANTHER" id="PTHR30328:SF54">
    <property type="entry name" value="HTH-TYPE TRANSCRIPTIONAL REPRESSOR SCO4008"/>
    <property type="match status" value="1"/>
</dbReference>
<dbReference type="EMBL" id="CP002819">
    <property type="protein sequence ID" value="AEG69659.1"/>
    <property type="molecule type" value="Genomic_DNA"/>
</dbReference>
<dbReference type="Gene3D" id="1.10.357.10">
    <property type="entry name" value="Tetracycline Repressor, domain 2"/>
    <property type="match status" value="1"/>
</dbReference>
<feature type="domain" description="HTH tetR-type" evidence="4">
    <location>
        <begin position="46"/>
        <end position="106"/>
    </location>
</feature>